<keyword evidence="2" id="KW-0560">Oxidoreductase</keyword>
<evidence type="ECO:0000256" key="1">
    <source>
        <dbReference type="ARBA" id="ARBA00006484"/>
    </source>
</evidence>
<feature type="domain" description="Ketoreductase" evidence="3">
    <location>
        <begin position="7"/>
        <end position="187"/>
    </location>
</feature>
<evidence type="ECO:0000313" key="5">
    <source>
        <dbReference type="Proteomes" id="UP000267654"/>
    </source>
</evidence>
<sequence length="250" mass="27833">MERLKNKVSIITGSSRGIGRAIALRFAREGSNIVITYHTREDKAKEVVEEIKNMGRRVIMTQVDVSRREDVRKMVKRSIDEFGKIDILVNNAGILQQKPFEDITDEDWDRMFEVNMKGVFLCTQEVLPWMKRQRFGKIINISSVGGQFGGPKAVHYSATKAGVICFTKSLARIASPFNINVNAISPGLILTEMSEKELSDHKSRAKIDSILLKRIGKIEDVAGAAVFLASAESEYITGQVLNVNGGLYLG</sequence>
<dbReference type="GO" id="GO:0032787">
    <property type="term" value="P:monocarboxylic acid metabolic process"/>
    <property type="evidence" value="ECO:0007669"/>
    <property type="project" value="UniProtKB-ARBA"/>
</dbReference>
<organism evidence="4 5">
    <name type="scientific">Aerophobetes bacterium</name>
    <dbReference type="NCBI Taxonomy" id="2030807"/>
    <lineage>
        <taxon>Bacteria</taxon>
        <taxon>Candidatus Aerophobota</taxon>
    </lineage>
</organism>
<dbReference type="Proteomes" id="UP000267654">
    <property type="component" value="Unassembled WGS sequence"/>
</dbReference>
<dbReference type="FunFam" id="3.40.50.720:FF:000173">
    <property type="entry name" value="3-oxoacyl-[acyl-carrier protein] reductase"/>
    <property type="match status" value="1"/>
</dbReference>
<dbReference type="InterPro" id="IPR020904">
    <property type="entry name" value="Sc_DH/Rdtase_CS"/>
</dbReference>
<dbReference type="Gene3D" id="3.40.50.720">
    <property type="entry name" value="NAD(P)-binding Rossmann-like Domain"/>
    <property type="match status" value="1"/>
</dbReference>
<dbReference type="InterPro" id="IPR036291">
    <property type="entry name" value="NAD(P)-bd_dom_sf"/>
</dbReference>
<dbReference type="NCBIfam" id="NF009466">
    <property type="entry name" value="PRK12826.1-2"/>
    <property type="match status" value="1"/>
</dbReference>
<dbReference type="PANTHER" id="PTHR42879">
    <property type="entry name" value="3-OXOACYL-(ACYL-CARRIER-PROTEIN) REDUCTASE"/>
    <property type="match status" value="1"/>
</dbReference>
<dbReference type="PROSITE" id="PS00061">
    <property type="entry name" value="ADH_SHORT"/>
    <property type="match status" value="1"/>
</dbReference>
<dbReference type="NCBIfam" id="NF005559">
    <property type="entry name" value="PRK07231.1"/>
    <property type="match status" value="1"/>
</dbReference>
<dbReference type="PRINTS" id="PR00081">
    <property type="entry name" value="GDHRDH"/>
</dbReference>
<dbReference type="InterPro" id="IPR050259">
    <property type="entry name" value="SDR"/>
</dbReference>
<dbReference type="InterPro" id="IPR057326">
    <property type="entry name" value="KR_dom"/>
</dbReference>
<dbReference type="SMART" id="SM00822">
    <property type="entry name" value="PKS_KR"/>
    <property type="match status" value="1"/>
</dbReference>
<evidence type="ECO:0000259" key="3">
    <source>
        <dbReference type="SMART" id="SM00822"/>
    </source>
</evidence>
<gene>
    <name evidence="4" type="ORF">DRI96_01390</name>
</gene>
<protein>
    <submittedName>
        <fullName evidence="4">3-oxoacyl-ACP reductase FabG</fullName>
    </submittedName>
</protein>
<dbReference type="PANTHER" id="PTHR42879:SF2">
    <property type="entry name" value="3-OXOACYL-[ACYL-CARRIER-PROTEIN] REDUCTASE FABG"/>
    <property type="match status" value="1"/>
</dbReference>
<dbReference type="AlphaFoldDB" id="A0A662DFA0"/>
<dbReference type="InterPro" id="IPR002347">
    <property type="entry name" value="SDR_fam"/>
</dbReference>
<dbReference type="SUPFAM" id="SSF51735">
    <property type="entry name" value="NAD(P)-binding Rossmann-fold domains"/>
    <property type="match status" value="1"/>
</dbReference>
<name>A0A662DFA0_UNCAE</name>
<dbReference type="GO" id="GO:0016491">
    <property type="term" value="F:oxidoreductase activity"/>
    <property type="evidence" value="ECO:0007669"/>
    <property type="project" value="UniProtKB-KW"/>
</dbReference>
<reference evidence="4 5" key="1">
    <citation type="submission" date="2018-06" db="EMBL/GenBank/DDBJ databases">
        <title>Extensive metabolic versatility and redundancy in microbially diverse, dynamic hydrothermal sediments.</title>
        <authorList>
            <person name="Dombrowski N."/>
            <person name="Teske A."/>
            <person name="Baker B.J."/>
        </authorList>
    </citation>
    <scope>NUCLEOTIDE SEQUENCE [LARGE SCALE GENOMIC DNA]</scope>
    <source>
        <strain evidence="4">B19_G9</strain>
    </source>
</reference>
<accession>A0A662DFA0</accession>
<dbReference type="EMBL" id="QMQB01000035">
    <property type="protein sequence ID" value="RLE14494.1"/>
    <property type="molecule type" value="Genomic_DNA"/>
</dbReference>
<evidence type="ECO:0000256" key="2">
    <source>
        <dbReference type="ARBA" id="ARBA00023002"/>
    </source>
</evidence>
<dbReference type="PRINTS" id="PR00080">
    <property type="entry name" value="SDRFAMILY"/>
</dbReference>
<evidence type="ECO:0000313" key="4">
    <source>
        <dbReference type="EMBL" id="RLE14494.1"/>
    </source>
</evidence>
<dbReference type="Pfam" id="PF13561">
    <property type="entry name" value="adh_short_C2"/>
    <property type="match status" value="1"/>
</dbReference>
<comment type="caution">
    <text evidence="4">The sequence shown here is derived from an EMBL/GenBank/DDBJ whole genome shotgun (WGS) entry which is preliminary data.</text>
</comment>
<comment type="similarity">
    <text evidence="1">Belongs to the short-chain dehydrogenases/reductases (SDR) family.</text>
</comment>
<proteinExistence type="inferred from homology"/>